<name>A0ABR7F796_9FIRM</name>
<dbReference type="CDD" id="cd00093">
    <property type="entry name" value="HTH_XRE"/>
    <property type="match status" value="1"/>
</dbReference>
<dbReference type="Gene3D" id="1.10.260.40">
    <property type="entry name" value="lambda repressor-like DNA-binding domains"/>
    <property type="match status" value="1"/>
</dbReference>
<dbReference type="Pfam" id="PF01381">
    <property type="entry name" value="HTH_3"/>
    <property type="match status" value="1"/>
</dbReference>
<protein>
    <submittedName>
        <fullName evidence="2">Helix-turn-helix transcriptional regulator</fullName>
    </submittedName>
</protein>
<dbReference type="Proteomes" id="UP000654573">
    <property type="component" value="Unassembled WGS sequence"/>
</dbReference>
<sequence length="106" mass="12257">MKDKRCGEKINQRRKEKGLKVDELADLCHIKPGYMRQILSGDVPSLSVLVNICRVLHITTDYIFEITDESGKDEQIISRINKLTPKQKNLLLHLLDSFNEFEQGDM</sequence>
<dbReference type="InterPro" id="IPR001387">
    <property type="entry name" value="Cro/C1-type_HTH"/>
</dbReference>
<dbReference type="InterPro" id="IPR010982">
    <property type="entry name" value="Lambda_DNA-bd_dom_sf"/>
</dbReference>
<proteinExistence type="predicted"/>
<keyword evidence="3" id="KW-1185">Reference proteome</keyword>
<evidence type="ECO:0000313" key="3">
    <source>
        <dbReference type="Proteomes" id="UP000654573"/>
    </source>
</evidence>
<comment type="caution">
    <text evidence="2">The sequence shown here is derived from an EMBL/GenBank/DDBJ whole genome shotgun (WGS) entry which is preliminary data.</text>
</comment>
<accession>A0ABR7F796</accession>
<evidence type="ECO:0000313" key="2">
    <source>
        <dbReference type="EMBL" id="MBC5671089.1"/>
    </source>
</evidence>
<reference evidence="2 3" key="1">
    <citation type="submission" date="2020-08" db="EMBL/GenBank/DDBJ databases">
        <title>Genome public.</title>
        <authorList>
            <person name="Liu C."/>
            <person name="Sun Q."/>
        </authorList>
    </citation>
    <scope>NUCLEOTIDE SEQUENCE [LARGE SCALE GENOMIC DNA]</scope>
    <source>
        <strain evidence="2 3">NSJ-34</strain>
    </source>
</reference>
<dbReference type="EMBL" id="JACOOU010000001">
    <property type="protein sequence ID" value="MBC5671089.1"/>
    <property type="molecule type" value="Genomic_DNA"/>
</dbReference>
<evidence type="ECO:0000259" key="1">
    <source>
        <dbReference type="PROSITE" id="PS50943"/>
    </source>
</evidence>
<dbReference type="SUPFAM" id="SSF47413">
    <property type="entry name" value="lambda repressor-like DNA-binding domains"/>
    <property type="match status" value="1"/>
</dbReference>
<feature type="domain" description="HTH cro/C1-type" evidence="1">
    <location>
        <begin position="10"/>
        <end position="63"/>
    </location>
</feature>
<dbReference type="PROSITE" id="PS50943">
    <property type="entry name" value="HTH_CROC1"/>
    <property type="match status" value="1"/>
</dbReference>
<organism evidence="2 3">
    <name type="scientific">Blautia celeris</name>
    <dbReference type="NCBI Taxonomy" id="2763026"/>
    <lineage>
        <taxon>Bacteria</taxon>
        <taxon>Bacillati</taxon>
        <taxon>Bacillota</taxon>
        <taxon>Clostridia</taxon>
        <taxon>Lachnospirales</taxon>
        <taxon>Lachnospiraceae</taxon>
        <taxon>Blautia</taxon>
    </lineage>
</organism>
<dbReference type="RefSeq" id="WP_103732795.1">
    <property type="nucleotide sequence ID" value="NZ_JACOOU010000001.1"/>
</dbReference>
<dbReference type="SMART" id="SM00530">
    <property type="entry name" value="HTH_XRE"/>
    <property type="match status" value="1"/>
</dbReference>
<gene>
    <name evidence="2" type="ORF">H8S76_02430</name>
</gene>